<evidence type="ECO:0000313" key="2">
    <source>
        <dbReference type="Proteomes" id="UP000038009"/>
    </source>
</evidence>
<dbReference type="VEuPathDB" id="TriTrypDB:Lsey_0095_0100"/>
<accession>A0A0N0P660</accession>
<organism evidence="1 2">
    <name type="scientific">Leptomonas seymouri</name>
    <dbReference type="NCBI Taxonomy" id="5684"/>
    <lineage>
        <taxon>Eukaryota</taxon>
        <taxon>Discoba</taxon>
        <taxon>Euglenozoa</taxon>
        <taxon>Kinetoplastea</taxon>
        <taxon>Metakinetoplastina</taxon>
        <taxon>Trypanosomatida</taxon>
        <taxon>Trypanosomatidae</taxon>
        <taxon>Leishmaniinae</taxon>
        <taxon>Leptomonas</taxon>
    </lineage>
</organism>
<proteinExistence type="predicted"/>
<evidence type="ECO:0000313" key="1">
    <source>
        <dbReference type="EMBL" id="KPI87256.1"/>
    </source>
</evidence>
<gene>
    <name evidence="1" type="ORF">ABL78_3651</name>
</gene>
<comment type="caution">
    <text evidence="1">The sequence shown here is derived from an EMBL/GenBank/DDBJ whole genome shotgun (WGS) entry which is preliminary data.</text>
</comment>
<keyword evidence="2" id="KW-1185">Reference proteome</keyword>
<reference evidence="1 2" key="1">
    <citation type="journal article" date="2015" name="PLoS Pathog.">
        <title>Leptomonas seymouri: Adaptations to the Dixenous Life Cycle Analyzed by Genome Sequencing, Transcriptome Profiling and Co-infection with Leishmania donovani.</title>
        <authorList>
            <person name="Kraeva N."/>
            <person name="Butenko A."/>
            <person name="Hlavacova J."/>
            <person name="Kostygov A."/>
            <person name="Myskova J."/>
            <person name="Grybchuk D."/>
            <person name="Lestinova T."/>
            <person name="Votypka J."/>
            <person name="Volf P."/>
            <person name="Opperdoes F."/>
            <person name="Flegontov P."/>
            <person name="Lukes J."/>
            <person name="Yurchenko V."/>
        </authorList>
    </citation>
    <scope>NUCLEOTIDE SEQUENCE [LARGE SCALE GENOMIC DNA]</scope>
    <source>
        <strain evidence="1 2">ATCC 30220</strain>
    </source>
</reference>
<dbReference type="EMBL" id="LJSK01000095">
    <property type="protein sequence ID" value="KPI87256.1"/>
    <property type="molecule type" value="Genomic_DNA"/>
</dbReference>
<sequence length="95" mass="10364">MTEVHLHAPLCHAHCGRRTTSSACDEFVLEAAWPAEAVVGYVLLPPLREVVEVHFAKLGASSRVAPTAARRGHEAVPSCAISRCPVLRLPRRWST</sequence>
<dbReference type="AlphaFoldDB" id="A0A0N0P660"/>
<protein>
    <submittedName>
        <fullName evidence="1">Uncharacterized protein</fullName>
    </submittedName>
</protein>
<name>A0A0N0P660_LEPSE</name>
<dbReference type="Proteomes" id="UP000038009">
    <property type="component" value="Unassembled WGS sequence"/>
</dbReference>